<dbReference type="Proteomes" id="UP001159364">
    <property type="component" value="Linkage Group LG09"/>
</dbReference>
<evidence type="ECO:0000313" key="2">
    <source>
        <dbReference type="EMBL" id="KAJ8756226.1"/>
    </source>
</evidence>
<dbReference type="PANTHER" id="PTHR33624">
    <property type="entry name" value="SIGMA FACTOR BINDING PROTEIN 1, CHLOROPLASTIC"/>
    <property type="match status" value="1"/>
</dbReference>
<evidence type="ECO:0000259" key="1">
    <source>
        <dbReference type="Pfam" id="PF05678"/>
    </source>
</evidence>
<sequence>MDSLGVKTKSKNVGKRGKRSIKVVYISSPMKVTANASEFRALVQQLTGKDSDATRFMDANGGGHHMYDDNEVLVPKRRIVDEDPQQPVIFPFLSSYQEEEPSTSSDSVFESFDELFPPFEAGLTSLLQSSFFHGSSQLHVA</sequence>
<gene>
    <name evidence="2" type="ORF">K2173_024773</name>
</gene>
<reference evidence="2 3" key="1">
    <citation type="submission" date="2021-09" db="EMBL/GenBank/DDBJ databases">
        <title>Genomic insights and catalytic innovation underlie evolution of tropane alkaloids biosynthesis.</title>
        <authorList>
            <person name="Wang Y.-J."/>
            <person name="Tian T."/>
            <person name="Huang J.-P."/>
            <person name="Huang S.-X."/>
        </authorList>
    </citation>
    <scope>NUCLEOTIDE SEQUENCE [LARGE SCALE GENOMIC DNA]</scope>
    <source>
        <strain evidence="2">KIB-2018</strain>
        <tissue evidence="2">Leaf</tissue>
    </source>
</reference>
<comment type="caution">
    <text evidence="2">The sequence shown here is derived from an EMBL/GenBank/DDBJ whole genome shotgun (WGS) entry which is preliminary data.</text>
</comment>
<dbReference type="InterPro" id="IPR008889">
    <property type="entry name" value="VQ"/>
</dbReference>
<keyword evidence="3" id="KW-1185">Reference proteome</keyword>
<proteinExistence type="predicted"/>
<dbReference type="InterPro" id="IPR039335">
    <property type="entry name" value="SIB1/2"/>
</dbReference>
<dbReference type="Pfam" id="PF05678">
    <property type="entry name" value="VQ"/>
    <property type="match status" value="1"/>
</dbReference>
<feature type="domain" description="VQ" evidence="1">
    <location>
        <begin position="26"/>
        <end position="52"/>
    </location>
</feature>
<accession>A0AAV8SW42</accession>
<evidence type="ECO:0000313" key="3">
    <source>
        <dbReference type="Proteomes" id="UP001159364"/>
    </source>
</evidence>
<dbReference type="PANTHER" id="PTHR33624:SF30">
    <property type="entry name" value="VQ DOMAIN-CONTAINING PROTEIN"/>
    <property type="match status" value="1"/>
</dbReference>
<name>A0AAV8SW42_9ROSI</name>
<organism evidence="2 3">
    <name type="scientific">Erythroxylum novogranatense</name>
    <dbReference type="NCBI Taxonomy" id="1862640"/>
    <lineage>
        <taxon>Eukaryota</taxon>
        <taxon>Viridiplantae</taxon>
        <taxon>Streptophyta</taxon>
        <taxon>Embryophyta</taxon>
        <taxon>Tracheophyta</taxon>
        <taxon>Spermatophyta</taxon>
        <taxon>Magnoliopsida</taxon>
        <taxon>eudicotyledons</taxon>
        <taxon>Gunneridae</taxon>
        <taxon>Pentapetalae</taxon>
        <taxon>rosids</taxon>
        <taxon>fabids</taxon>
        <taxon>Malpighiales</taxon>
        <taxon>Erythroxylaceae</taxon>
        <taxon>Erythroxylum</taxon>
    </lineage>
</organism>
<dbReference type="AlphaFoldDB" id="A0AAV8SW42"/>
<protein>
    <recommendedName>
        <fullName evidence="1">VQ domain-containing protein</fullName>
    </recommendedName>
</protein>
<dbReference type="EMBL" id="JAIWQS010000009">
    <property type="protein sequence ID" value="KAJ8756226.1"/>
    <property type="molecule type" value="Genomic_DNA"/>
</dbReference>